<sequence>LVCNSPEMLHRRMGHSSKFPVDGVCEVCLQGKQSNRRFLKSLPEERKAKRVLECISSDVCGAISPPTHDGYRYYVSFIDNYSHFGIVYLIRNKSEVELCLRRYVAMAEAKFNSKISKIRCDNGGEYSSIKVRNFCSEKGIELVYTVPRNPQQNGIAERFNRTIMEKARCLILDSKCGKDMWGEAVLTAVYLSNRTPTSVLPDGVTPVDRWYGYKPDLGKIHLFGCKAHAFIPHEDRSGKLSSRSRKLTFVGYSNNGYRLWDSDRRKVVTARSVVFDEPLSKVTHVDTCEDSDGLLDCDSNTLKKTGTLSPVGNLSEPLSPVVEQVSSSTSNFEKDGDQPDLRRSTRQRVLPAHFQDFEMMMALSAGVLPSEVPSSYCDAMKSGDGWKSAINNELKSLRNHGTWEIVDQPPDATIIDSRWVFTEKIVDGVTVKKARLVARGYQQPELDSENSYSPVARMFTLRTLLSLAVERDMKLHQLDVKSAFLASPLNEVVYMKPPEGLDIGEGKVCKLLKAIYGLRQSPRCFNDLLNEKLVKLNFKRSVSDPCLYYNERAFILIWVDDVLIVSSDNNEVAHIKENLIKFLDVKIFPSNEKFVFLGIEIERTENSIKISQKSLIEKLLKHFQMDDCKISKIPMQPKLNLIKSVKTNSIHEYEYRELVGSLMYLMLGTRPDICFCTAYFGRFQSCYDVTHWKALKVVLRYLAGTREMGLCFTKSDKSSIEICAFADADFASDVTDRKSVSGFLIKMNNNLVYWNSKKQPVVAISTCEAEFIALAMCMCECLFLGQLLEEVLDEQIFPVTVLEDNQSCIHMGKTLETKRTKHVDVKFHFVKDLVRQGKFELIYVSTEDQIADILTKALSVIKFEKFRGDMCLQNV</sequence>
<proteinExistence type="predicted"/>
<dbReference type="InterPro" id="IPR001584">
    <property type="entry name" value="Integrase_cat-core"/>
</dbReference>
<dbReference type="GO" id="GO:0046872">
    <property type="term" value="F:metal ion binding"/>
    <property type="evidence" value="ECO:0007669"/>
    <property type="project" value="UniProtKB-KW"/>
</dbReference>
<dbReference type="EMBL" id="GBHO01024931">
    <property type="protein sequence ID" value="JAG18673.1"/>
    <property type="molecule type" value="Transcribed_RNA"/>
</dbReference>
<gene>
    <name evidence="5" type="primary">POLX_81</name>
    <name evidence="5" type="ORF">CM83_48011</name>
</gene>
<dbReference type="GO" id="GO:0042575">
    <property type="term" value="C:DNA polymerase complex"/>
    <property type="evidence" value="ECO:0007669"/>
    <property type="project" value="UniProtKB-ARBA"/>
</dbReference>
<dbReference type="SUPFAM" id="SSF53098">
    <property type="entry name" value="Ribonuclease H-like"/>
    <property type="match status" value="1"/>
</dbReference>
<organism evidence="5">
    <name type="scientific">Lygus hesperus</name>
    <name type="common">Western plant bug</name>
    <dbReference type="NCBI Taxonomy" id="30085"/>
    <lineage>
        <taxon>Eukaryota</taxon>
        <taxon>Metazoa</taxon>
        <taxon>Ecdysozoa</taxon>
        <taxon>Arthropoda</taxon>
        <taxon>Hexapoda</taxon>
        <taxon>Insecta</taxon>
        <taxon>Pterygota</taxon>
        <taxon>Neoptera</taxon>
        <taxon>Paraneoptera</taxon>
        <taxon>Hemiptera</taxon>
        <taxon>Heteroptera</taxon>
        <taxon>Panheteroptera</taxon>
        <taxon>Cimicomorpha</taxon>
        <taxon>Miridae</taxon>
        <taxon>Mirini</taxon>
        <taxon>Lygus</taxon>
    </lineage>
</organism>
<reference evidence="5" key="2">
    <citation type="submission" date="2014-07" db="EMBL/GenBank/DDBJ databases">
        <authorList>
            <person name="Hull J."/>
        </authorList>
    </citation>
    <scope>NUCLEOTIDE SEQUENCE</scope>
</reference>
<dbReference type="AlphaFoldDB" id="A0A0A9XIQ6"/>
<dbReference type="PANTHER" id="PTHR42648">
    <property type="entry name" value="TRANSPOSASE, PUTATIVE-RELATED"/>
    <property type="match status" value="1"/>
</dbReference>
<evidence type="ECO:0000259" key="4">
    <source>
        <dbReference type="PROSITE" id="PS50994"/>
    </source>
</evidence>
<dbReference type="PROSITE" id="PS50994">
    <property type="entry name" value="INTEGRASE"/>
    <property type="match status" value="1"/>
</dbReference>
<reference evidence="5" key="1">
    <citation type="journal article" date="2014" name="PLoS ONE">
        <title>Transcriptome-Based Identification of ABC Transporters in the Western Tarnished Plant Bug Lygus hesperus.</title>
        <authorList>
            <person name="Hull J.J."/>
            <person name="Chaney K."/>
            <person name="Geib S.M."/>
            <person name="Fabrick J.A."/>
            <person name="Brent C.S."/>
            <person name="Walsh D."/>
            <person name="Lavine L.C."/>
        </authorList>
    </citation>
    <scope>NUCLEOTIDE SEQUENCE</scope>
</reference>
<feature type="non-terminal residue" evidence="5">
    <location>
        <position position="1"/>
    </location>
</feature>
<dbReference type="GO" id="GO:0016787">
    <property type="term" value="F:hydrolase activity"/>
    <property type="evidence" value="ECO:0007669"/>
    <property type="project" value="UniProtKB-KW"/>
</dbReference>
<accession>A0A0A9XIQ6</accession>
<dbReference type="SUPFAM" id="SSF56672">
    <property type="entry name" value="DNA/RNA polymerases"/>
    <property type="match status" value="1"/>
</dbReference>
<dbReference type="GO" id="GO:0015074">
    <property type="term" value="P:DNA integration"/>
    <property type="evidence" value="ECO:0007669"/>
    <property type="project" value="InterPro"/>
</dbReference>
<dbReference type="InterPro" id="IPR039537">
    <property type="entry name" value="Retrotran_Ty1/copia-like"/>
</dbReference>
<evidence type="ECO:0000256" key="3">
    <source>
        <dbReference type="SAM" id="MobiDB-lite"/>
    </source>
</evidence>
<dbReference type="InterPro" id="IPR036397">
    <property type="entry name" value="RNaseH_sf"/>
</dbReference>
<dbReference type="InterPro" id="IPR013103">
    <property type="entry name" value="RVT_2"/>
</dbReference>
<dbReference type="InterPro" id="IPR057670">
    <property type="entry name" value="SH3_retrovirus"/>
</dbReference>
<evidence type="ECO:0000256" key="1">
    <source>
        <dbReference type="ARBA" id="ARBA00022723"/>
    </source>
</evidence>
<dbReference type="GO" id="GO:0003676">
    <property type="term" value="F:nucleic acid binding"/>
    <property type="evidence" value="ECO:0007669"/>
    <property type="project" value="InterPro"/>
</dbReference>
<feature type="compositionally biased region" description="Basic and acidic residues" evidence="3">
    <location>
        <begin position="332"/>
        <end position="341"/>
    </location>
</feature>
<dbReference type="Gene3D" id="3.30.70.270">
    <property type="match status" value="1"/>
</dbReference>
<dbReference type="Pfam" id="PF07727">
    <property type="entry name" value="RVT_2"/>
    <property type="match status" value="1"/>
</dbReference>
<feature type="region of interest" description="Disordered" evidence="3">
    <location>
        <begin position="306"/>
        <end position="341"/>
    </location>
</feature>
<dbReference type="InterPro" id="IPR043128">
    <property type="entry name" value="Rev_trsase/Diguanyl_cyclase"/>
</dbReference>
<keyword evidence="1" id="KW-0479">Metal-binding</keyword>
<dbReference type="InterPro" id="IPR012337">
    <property type="entry name" value="RNaseH-like_sf"/>
</dbReference>
<feature type="domain" description="Integrase catalytic" evidence="4">
    <location>
        <begin position="39"/>
        <end position="214"/>
    </location>
</feature>
<dbReference type="GO" id="GO:0071897">
    <property type="term" value="P:DNA biosynthetic process"/>
    <property type="evidence" value="ECO:0007669"/>
    <property type="project" value="UniProtKB-ARBA"/>
</dbReference>
<keyword evidence="2" id="KW-0378">Hydrolase</keyword>
<dbReference type="Gene3D" id="3.10.10.10">
    <property type="entry name" value="HIV Type 1 Reverse Transcriptase, subunit A, domain 1"/>
    <property type="match status" value="1"/>
</dbReference>
<dbReference type="CDD" id="cd09272">
    <property type="entry name" value="RNase_HI_RT_Ty1"/>
    <property type="match status" value="1"/>
</dbReference>
<name>A0A0A9XIQ6_LYGHE</name>
<evidence type="ECO:0000313" key="5">
    <source>
        <dbReference type="EMBL" id="JAG18673.1"/>
    </source>
</evidence>
<dbReference type="InterPro" id="IPR043502">
    <property type="entry name" value="DNA/RNA_pol_sf"/>
</dbReference>
<dbReference type="Gene3D" id="3.30.420.10">
    <property type="entry name" value="Ribonuclease H-like superfamily/Ribonuclease H"/>
    <property type="match status" value="1"/>
</dbReference>
<dbReference type="Pfam" id="PF25597">
    <property type="entry name" value="SH3_retrovirus"/>
    <property type="match status" value="1"/>
</dbReference>
<protein>
    <submittedName>
        <fullName evidence="5">Retrovirus-related Pol polyprotein from transposon TNT 1-94</fullName>
    </submittedName>
</protein>
<evidence type="ECO:0000256" key="2">
    <source>
        <dbReference type="ARBA" id="ARBA00022801"/>
    </source>
</evidence>
<dbReference type="PANTHER" id="PTHR42648:SF28">
    <property type="entry name" value="TRANSPOSON-ENCODED PROTEIN WITH RIBONUCLEASE H-LIKE AND RETROVIRUS ZINC FINGER-LIKE DOMAINS"/>
    <property type="match status" value="1"/>
</dbReference>
<dbReference type="Pfam" id="PF00665">
    <property type="entry name" value="rve"/>
    <property type="match status" value="1"/>
</dbReference>